<keyword evidence="5 7" id="KW-0472">Membrane</keyword>
<feature type="region of interest" description="Disordered" evidence="6">
    <location>
        <begin position="74"/>
        <end position="125"/>
    </location>
</feature>
<reference evidence="9" key="1">
    <citation type="submission" date="2022-05" db="EMBL/GenBank/DDBJ databases">
        <title>Novel bacterial taxa in a minimal lignocellulolytic consortium and its capacity to transform plastics disclosed by genome-resolved metagenomics.</title>
        <authorList>
            <person name="Rodriguez C.A.D."/>
            <person name="Diaz-Garcia L."/>
            <person name="Herrera K."/>
            <person name="Tarazona N.A."/>
            <person name="Sproer C."/>
            <person name="Overmann J."/>
            <person name="Jimenez D.J."/>
        </authorList>
    </citation>
    <scope>NUCLEOTIDE SEQUENCE</scope>
    <source>
        <strain evidence="9">MAG5</strain>
    </source>
</reference>
<feature type="transmembrane region" description="Helical" evidence="7">
    <location>
        <begin position="33"/>
        <end position="56"/>
    </location>
</feature>
<evidence type="ECO:0000256" key="1">
    <source>
        <dbReference type="ARBA" id="ARBA00004162"/>
    </source>
</evidence>
<organism evidence="9 10">
    <name type="scientific">Candidatus Pristimantibacillus lignocellulolyticus</name>
    <dbReference type="NCBI Taxonomy" id="2994561"/>
    <lineage>
        <taxon>Bacteria</taxon>
        <taxon>Bacillati</taxon>
        <taxon>Bacillota</taxon>
        <taxon>Bacilli</taxon>
        <taxon>Bacillales</taxon>
        <taxon>Paenibacillaceae</taxon>
        <taxon>Candidatus Pristimantibacillus</taxon>
    </lineage>
</organism>
<evidence type="ECO:0000256" key="2">
    <source>
        <dbReference type="ARBA" id="ARBA00022475"/>
    </source>
</evidence>
<keyword evidence="4 7" id="KW-1133">Transmembrane helix</keyword>
<dbReference type="InterPro" id="IPR052027">
    <property type="entry name" value="PspC"/>
</dbReference>
<comment type="subcellular location">
    <subcellularLocation>
        <location evidence="1">Cell membrane</location>
        <topology evidence="1">Single-pass membrane protein</topology>
    </subcellularLocation>
</comment>
<evidence type="ECO:0000256" key="7">
    <source>
        <dbReference type="SAM" id="Phobius"/>
    </source>
</evidence>
<feature type="compositionally biased region" description="Polar residues" evidence="6">
    <location>
        <begin position="75"/>
        <end position="87"/>
    </location>
</feature>
<evidence type="ECO:0000313" key="9">
    <source>
        <dbReference type="EMBL" id="URN92676.1"/>
    </source>
</evidence>
<name>A0A9J6Z9H0_9BACL</name>
<protein>
    <submittedName>
        <fullName evidence="9">PspC domain-containing protein</fullName>
    </submittedName>
</protein>
<dbReference type="EMBL" id="CP097899">
    <property type="protein sequence ID" value="URN92676.1"/>
    <property type="molecule type" value="Genomic_DNA"/>
</dbReference>
<proteinExistence type="predicted"/>
<keyword evidence="3 7" id="KW-0812">Transmembrane</keyword>
<evidence type="ECO:0000256" key="3">
    <source>
        <dbReference type="ARBA" id="ARBA00022692"/>
    </source>
</evidence>
<accession>A0A9J6Z9H0</accession>
<evidence type="ECO:0000256" key="6">
    <source>
        <dbReference type="SAM" id="MobiDB-lite"/>
    </source>
</evidence>
<dbReference type="Pfam" id="PF04024">
    <property type="entry name" value="PspC"/>
    <property type="match status" value="1"/>
</dbReference>
<evidence type="ECO:0000256" key="4">
    <source>
        <dbReference type="ARBA" id="ARBA00022989"/>
    </source>
</evidence>
<dbReference type="KEGG" id="plig:NAG76_12515"/>
<evidence type="ECO:0000256" key="5">
    <source>
        <dbReference type="ARBA" id="ARBA00023136"/>
    </source>
</evidence>
<evidence type="ECO:0000313" key="10">
    <source>
        <dbReference type="Proteomes" id="UP001056756"/>
    </source>
</evidence>
<dbReference type="PANTHER" id="PTHR33885:SF3">
    <property type="entry name" value="PHAGE SHOCK PROTEIN C"/>
    <property type="match status" value="1"/>
</dbReference>
<keyword evidence="2" id="KW-1003">Cell membrane</keyword>
<gene>
    <name evidence="9" type="ORF">NAG76_12515</name>
</gene>
<dbReference type="PANTHER" id="PTHR33885">
    <property type="entry name" value="PHAGE SHOCK PROTEIN C"/>
    <property type="match status" value="1"/>
</dbReference>
<dbReference type="GO" id="GO:0005886">
    <property type="term" value="C:plasma membrane"/>
    <property type="evidence" value="ECO:0007669"/>
    <property type="project" value="UniProtKB-SubCell"/>
</dbReference>
<dbReference type="InterPro" id="IPR007168">
    <property type="entry name" value="Phageshock_PspC_N"/>
</dbReference>
<dbReference type="AlphaFoldDB" id="A0A9J6Z9H0"/>
<sequence>MVLVKKLYRSRTNKMLSGVCGGLSELTNIDATLYRILLVVLTILSSGMLVLVYIIVSMIVPKTPNIYNPYGPTNGHHNNPYGYQNPMNGHDPMNQRPSYNPNWNSARPTDNNAYQAPPQNNDQMMADLEKKALRREIEELKTKLSRIEKGE</sequence>
<feature type="compositionally biased region" description="Polar residues" evidence="6">
    <location>
        <begin position="95"/>
        <end position="123"/>
    </location>
</feature>
<feature type="domain" description="Phage shock protein PspC N-terminal" evidence="8">
    <location>
        <begin position="5"/>
        <end position="62"/>
    </location>
</feature>
<evidence type="ECO:0000259" key="8">
    <source>
        <dbReference type="Pfam" id="PF04024"/>
    </source>
</evidence>
<dbReference type="Proteomes" id="UP001056756">
    <property type="component" value="Chromosome"/>
</dbReference>